<dbReference type="InterPro" id="IPR003795">
    <property type="entry name" value="DUF192"/>
</dbReference>
<dbReference type="Proteomes" id="UP000325161">
    <property type="component" value="Chromosome"/>
</dbReference>
<reference evidence="1 2" key="1">
    <citation type="submission" date="2019-08" db="EMBL/GenBank/DDBJ databases">
        <title>Amphibian skin-associated Pigmentiphaga: genome sequence and occurrence across geography and hosts.</title>
        <authorList>
            <person name="Bletz M.C."/>
            <person name="Bunk B."/>
            <person name="Sproeer C."/>
            <person name="Biwer P."/>
            <person name="Reiter S."/>
            <person name="Rabemananjara F.C.E."/>
            <person name="Schulz S."/>
            <person name="Overmann J."/>
            <person name="Vences M."/>
        </authorList>
    </citation>
    <scope>NUCLEOTIDE SEQUENCE [LARGE SCALE GENOMIC DNA]</scope>
    <source>
        <strain evidence="1 2">Mada1488</strain>
    </source>
</reference>
<dbReference type="KEGG" id="pacr:FXN63_18325"/>
<dbReference type="RefSeq" id="WP_148816621.1">
    <property type="nucleotide sequence ID" value="NZ_CP043046.1"/>
</dbReference>
<name>A0A5C0B119_9BURK</name>
<evidence type="ECO:0000313" key="2">
    <source>
        <dbReference type="Proteomes" id="UP000325161"/>
    </source>
</evidence>
<dbReference type="Gene3D" id="2.60.120.1140">
    <property type="entry name" value="Protein of unknown function DUF192"/>
    <property type="match status" value="1"/>
</dbReference>
<dbReference type="EMBL" id="CP043046">
    <property type="protein sequence ID" value="QEI07574.1"/>
    <property type="molecule type" value="Genomic_DNA"/>
</dbReference>
<sequence length="122" mass="13058">MTHYLKILHARTMWQRLVGLLVSGPLPIGSALRLSPCSAVHSIGMRHAIDVVFVDADNVVCAVRAPLRPWRAAVCLRAKAVLELRAGAVAAFGIRPGDKIEASENAAATDVGVTLTDQLRQP</sequence>
<dbReference type="InterPro" id="IPR038695">
    <property type="entry name" value="Saro_0823-like_sf"/>
</dbReference>
<accession>A0A5C0B119</accession>
<dbReference type="AlphaFoldDB" id="A0A5C0B119"/>
<gene>
    <name evidence="1" type="ORF">FXN63_18325</name>
</gene>
<protein>
    <submittedName>
        <fullName evidence="1">DUF192 domain-containing protein</fullName>
    </submittedName>
</protein>
<dbReference type="Pfam" id="PF02643">
    <property type="entry name" value="DUF192"/>
    <property type="match status" value="1"/>
</dbReference>
<dbReference type="OrthoDB" id="9813379at2"/>
<organism evidence="1 2">
    <name type="scientific">Pigmentiphaga aceris</name>
    <dbReference type="NCBI Taxonomy" id="1940612"/>
    <lineage>
        <taxon>Bacteria</taxon>
        <taxon>Pseudomonadati</taxon>
        <taxon>Pseudomonadota</taxon>
        <taxon>Betaproteobacteria</taxon>
        <taxon>Burkholderiales</taxon>
        <taxon>Alcaligenaceae</taxon>
        <taxon>Pigmentiphaga</taxon>
    </lineage>
</organism>
<evidence type="ECO:0000313" key="1">
    <source>
        <dbReference type="EMBL" id="QEI07574.1"/>
    </source>
</evidence>
<keyword evidence="2" id="KW-1185">Reference proteome</keyword>
<proteinExistence type="predicted"/>